<dbReference type="CDD" id="cd07341">
    <property type="entry name" value="M56_BlaR1_MecR1_like"/>
    <property type="match status" value="1"/>
</dbReference>
<evidence type="ECO:0000259" key="6">
    <source>
        <dbReference type="PROSITE" id="PS52015"/>
    </source>
</evidence>
<feature type="transmembrane region" description="Helical" evidence="5">
    <location>
        <begin position="122"/>
        <end position="140"/>
    </location>
</feature>
<keyword evidence="3 5" id="KW-1133">Transmembrane helix</keyword>
<comment type="subcellular location">
    <subcellularLocation>
        <location evidence="1">Membrane</location>
        <topology evidence="1">Single-pass membrane protein</topology>
    </subcellularLocation>
</comment>
<dbReference type="AlphaFoldDB" id="A0A956SED7"/>
<gene>
    <name evidence="7" type="ORF">KDA27_05455</name>
</gene>
<feature type="transmembrane region" description="Helical" evidence="5">
    <location>
        <begin position="28"/>
        <end position="52"/>
    </location>
</feature>
<dbReference type="PROSITE" id="PS52015">
    <property type="entry name" value="TONB_CTD"/>
    <property type="match status" value="1"/>
</dbReference>
<feature type="domain" description="TonB C-terminal" evidence="6">
    <location>
        <begin position="369"/>
        <end position="460"/>
    </location>
</feature>
<evidence type="ECO:0000256" key="4">
    <source>
        <dbReference type="ARBA" id="ARBA00023136"/>
    </source>
</evidence>
<dbReference type="InterPro" id="IPR008756">
    <property type="entry name" value="Peptidase_M56"/>
</dbReference>
<evidence type="ECO:0000256" key="5">
    <source>
        <dbReference type="SAM" id="Phobius"/>
    </source>
</evidence>
<evidence type="ECO:0000256" key="2">
    <source>
        <dbReference type="ARBA" id="ARBA00022692"/>
    </source>
</evidence>
<reference evidence="7" key="2">
    <citation type="journal article" date="2021" name="Microbiome">
        <title>Successional dynamics and alternative stable states in a saline activated sludge microbial community over 9 years.</title>
        <authorList>
            <person name="Wang Y."/>
            <person name="Ye J."/>
            <person name="Ju F."/>
            <person name="Liu L."/>
            <person name="Boyd J.A."/>
            <person name="Deng Y."/>
            <person name="Parks D.H."/>
            <person name="Jiang X."/>
            <person name="Yin X."/>
            <person name="Woodcroft B.J."/>
            <person name="Tyson G.W."/>
            <person name="Hugenholtz P."/>
            <person name="Polz M.F."/>
            <person name="Zhang T."/>
        </authorList>
    </citation>
    <scope>NUCLEOTIDE SEQUENCE</scope>
    <source>
        <strain evidence="7">HKST-UBA02</strain>
    </source>
</reference>
<reference evidence="7" key="1">
    <citation type="submission" date="2020-04" db="EMBL/GenBank/DDBJ databases">
        <authorList>
            <person name="Zhang T."/>
        </authorList>
    </citation>
    <scope>NUCLEOTIDE SEQUENCE</scope>
    <source>
        <strain evidence="7">HKST-UBA02</strain>
    </source>
</reference>
<dbReference type="NCBIfam" id="TIGR01352">
    <property type="entry name" value="tonB_Cterm"/>
    <property type="match status" value="1"/>
</dbReference>
<comment type="caution">
    <text evidence="7">The sequence shown here is derived from an EMBL/GenBank/DDBJ whole genome shotgun (WGS) entry which is preliminary data.</text>
</comment>
<dbReference type="InterPro" id="IPR006260">
    <property type="entry name" value="TonB/TolA_C"/>
</dbReference>
<dbReference type="InterPro" id="IPR052173">
    <property type="entry name" value="Beta-lactam_resp_regulator"/>
</dbReference>
<sequence>MSIFSSLIGPDGNLAVVRNTSNELAASFWSGVATHLWESTLFLAFIAALSLCLVRAPGRLRNQLWSLALLKLFLPVSALGWVWERWFGGARLAFDLGPRPVSWLEPVWGAASSNGVSPDTSAVLWIASFAWALVATSLILRTVRASRSSRPVEARNVTPEQRELLAALADRLGVAKEQIRVSEEVSIPCVAGVLRPKINLPTEALSRPWPELLAVALHEYAHMRRRDPLRLLLQRVAFALYFYYPPIWLVLSQLHRTAELACDEDAVGRGARAADLGRAIARSVRMGLSAPSPVSALGSPHRPLLTERLRRLQSDRRYRPMYYHRAVLVLAAAALTGLTLVPRTSPIDTAIASTGSGKAASSAIEESNFVPPKPIADKMVFPTYPEEYRSEGATGLVLLSVKISDRGIVTSAEEKQGVSGHPAFTESAIDAVTQWVFEPATEDGEAVATEVVLPIKFALD</sequence>
<organism evidence="7 8">
    <name type="scientific">Eiseniibacteriota bacterium</name>
    <dbReference type="NCBI Taxonomy" id="2212470"/>
    <lineage>
        <taxon>Bacteria</taxon>
        <taxon>Candidatus Eiseniibacteriota</taxon>
    </lineage>
</organism>
<evidence type="ECO:0000256" key="3">
    <source>
        <dbReference type="ARBA" id="ARBA00022989"/>
    </source>
</evidence>
<dbReference type="PANTHER" id="PTHR34978">
    <property type="entry name" value="POSSIBLE SENSOR-TRANSDUCER PROTEIN BLAR"/>
    <property type="match status" value="1"/>
</dbReference>
<feature type="transmembrane region" description="Helical" evidence="5">
    <location>
        <begin position="232"/>
        <end position="251"/>
    </location>
</feature>
<accession>A0A956SED7</accession>
<dbReference type="GO" id="GO:0055085">
    <property type="term" value="P:transmembrane transport"/>
    <property type="evidence" value="ECO:0007669"/>
    <property type="project" value="InterPro"/>
</dbReference>
<dbReference type="Pfam" id="PF05569">
    <property type="entry name" value="Peptidase_M56"/>
    <property type="match status" value="1"/>
</dbReference>
<feature type="transmembrane region" description="Helical" evidence="5">
    <location>
        <begin position="64"/>
        <end position="83"/>
    </location>
</feature>
<dbReference type="SUPFAM" id="SSF74653">
    <property type="entry name" value="TolA/TonB C-terminal domain"/>
    <property type="match status" value="1"/>
</dbReference>
<dbReference type="InterPro" id="IPR037682">
    <property type="entry name" value="TonB_C"/>
</dbReference>
<dbReference type="Pfam" id="PF03544">
    <property type="entry name" value="TonB_C"/>
    <property type="match status" value="1"/>
</dbReference>
<evidence type="ECO:0000313" key="8">
    <source>
        <dbReference type="Proteomes" id="UP000739538"/>
    </source>
</evidence>
<keyword evidence="2 5" id="KW-0812">Transmembrane</keyword>
<dbReference type="Proteomes" id="UP000739538">
    <property type="component" value="Unassembled WGS sequence"/>
</dbReference>
<evidence type="ECO:0000256" key="1">
    <source>
        <dbReference type="ARBA" id="ARBA00004167"/>
    </source>
</evidence>
<evidence type="ECO:0000313" key="7">
    <source>
        <dbReference type="EMBL" id="MCA9755228.1"/>
    </source>
</evidence>
<dbReference type="Gene3D" id="3.30.1150.10">
    <property type="match status" value="1"/>
</dbReference>
<dbReference type="PANTHER" id="PTHR34978:SF3">
    <property type="entry name" value="SLR0241 PROTEIN"/>
    <property type="match status" value="1"/>
</dbReference>
<keyword evidence="4 5" id="KW-0472">Membrane</keyword>
<protein>
    <submittedName>
        <fullName evidence="7">M56 family metallopeptidase</fullName>
    </submittedName>
</protein>
<proteinExistence type="predicted"/>
<name>A0A956SED7_UNCEI</name>
<dbReference type="EMBL" id="JAGQHS010000018">
    <property type="protein sequence ID" value="MCA9755228.1"/>
    <property type="molecule type" value="Genomic_DNA"/>
</dbReference>
<dbReference type="GO" id="GO:0016020">
    <property type="term" value="C:membrane"/>
    <property type="evidence" value="ECO:0007669"/>
    <property type="project" value="UniProtKB-SubCell"/>
</dbReference>